<name>A0A815U1Y4_9BILA</name>
<keyword evidence="3" id="KW-1185">Reference proteome</keyword>
<dbReference type="AlphaFoldDB" id="A0A815U1Y4"/>
<protein>
    <submittedName>
        <fullName evidence="1">Uncharacterized protein</fullName>
    </submittedName>
</protein>
<dbReference type="OrthoDB" id="9995573at2759"/>
<dbReference type="Proteomes" id="UP000663832">
    <property type="component" value="Unassembled WGS sequence"/>
</dbReference>
<dbReference type="EMBL" id="CAJNOM010003605">
    <property type="protein sequence ID" value="CAF1647470.1"/>
    <property type="molecule type" value="Genomic_DNA"/>
</dbReference>
<evidence type="ECO:0000313" key="1">
    <source>
        <dbReference type="EMBL" id="CAF1511712.1"/>
    </source>
</evidence>
<dbReference type="Proteomes" id="UP000663877">
    <property type="component" value="Unassembled WGS sequence"/>
</dbReference>
<gene>
    <name evidence="1" type="ORF">BJG266_LOCUS43759</name>
    <name evidence="2" type="ORF">QVE165_LOCUS60689</name>
</gene>
<evidence type="ECO:0000313" key="2">
    <source>
        <dbReference type="EMBL" id="CAF1647470.1"/>
    </source>
</evidence>
<reference evidence="1" key="1">
    <citation type="submission" date="2021-02" db="EMBL/GenBank/DDBJ databases">
        <authorList>
            <person name="Nowell W R."/>
        </authorList>
    </citation>
    <scope>NUCLEOTIDE SEQUENCE</scope>
</reference>
<dbReference type="EMBL" id="CAJNOI010003259">
    <property type="protein sequence ID" value="CAF1511712.1"/>
    <property type="molecule type" value="Genomic_DNA"/>
</dbReference>
<proteinExistence type="predicted"/>
<evidence type="ECO:0000313" key="3">
    <source>
        <dbReference type="Proteomes" id="UP000663832"/>
    </source>
</evidence>
<evidence type="ECO:0000313" key="4">
    <source>
        <dbReference type="Proteomes" id="UP000663877"/>
    </source>
</evidence>
<comment type="caution">
    <text evidence="1">The sequence shown here is derived from an EMBL/GenBank/DDBJ whole genome shotgun (WGS) entry which is preliminary data.</text>
</comment>
<accession>A0A815U1Y4</accession>
<sequence length="201" mass="23709">MNRPPPIQVKHLQNDGIVATASQKLCLFKIFQLIFNDIVVTLPSFIVYKQLREILDLVLSLSFRRKCPPLRQWCIRYEAQHAYFKKITIKSNNFKNVPKMLATRYSLKQIYKLSRLPHLRMSNYAVRIQKIEISAFNKQMKELLLNHFGDINLNKDIVQCSKLCYDNIEYCRFTVHIIGLLNINEQPIFGQIIRILKANEK</sequence>
<organism evidence="1 4">
    <name type="scientific">Adineta steineri</name>
    <dbReference type="NCBI Taxonomy" id="433720"/>
    <lineage>
        <taxon>Eukaryota</taxon>
        <taxon>Metazoa</taxon>
        <taxon>Spiralia</taxon>
        <taxon>Gnathifera</taxon>
        <taxon>Rotifera</taxon>
        <taxon>Eurotatoria</taxon>
        <taxon>Bdelloidea</taxon>
        <taxon>Adinetida</taxon>
        <taxon>Adinetidae</taxon>
        <taxon>Adineta</taxon>
    </lineage>
</organism>